<dbReference type="Proteomes" id="UP000671828">
    <property type="component" value="Chromosome"/>
</dbReference>
<feature type="non-terminal residue" evidence="1">
    <location>
        <position position="352"/>
    </location>
</feature>
<protein>
    <submittedName>
        <fullName evidence="1">DUF4192 domain-containing protein</fullName>
    </submittedName>
</protein>
<dbReference type="Pfam" id="PF13830">
    <property type="entry name" value="DUF4192"/>
    <property type="match status" value="1"/>
</dbReference>
<reference evidence="1" key="1">
    <citation type="submission" date="2021-04" db="EMBL/GenBank/DDBJ databases">
        <title>Saccharothrix algeriensis WGS.</title>
        <authorList>
            <person name="Stuskova K."/>
            <person name="Hakalova E."/>
            <person name="Tebbal A.B."/>
            <person name="Eichmeier A."/>
        </authorList>
    </citation>
    <scope>NUCLEOTIDE SEQUENCE</scope>
    <source>
        <strain evidence="1">NRRL B-24137</strain>
    </source>
</reference>
<evidence type="ECO:0000313" key="2">
    <source>
        <dbReference type="Proteomes" id="UP000671828"/>
    </source>
</evidence>
<proteinExistence type="predicted"/>
<evidence type="ECO:0000313" key="1">
    <source>
        <dbReference type="EMBL" id="QTR04766.1"/>
    </source>
</evidence>
<dbReference type="EMBL" id="CP072788">
    <property type="protein sequence ID" value="QTR04766.1"/>
    <property type="molecule type" value="Genomic_DNA"/>
</dbReference>
<organism evidence="1 2">
    <name type="scientific">Saccharothrix algeriensis</name>
    <dbReference type="NCBI Taxonomy" id="173560"/>
    <lineage>
        <taxon>Bacteria</taxon>
        <taxon>Bacillati</taxon>
        <taxon>Actinomycetota</taxon>
        <taxon>Actinomycetes</taxon>
        <taxon>Pseudonocardiales</taxon>
        <taxon>Pseudonocardiaceae</taxon>
        <taxon>Saccharothrix</taxon>
    </lineage>
</organism>
<dbReference type="AlphaFoldDB" id="A0A8T8I1W0"/>
<accession>A0A8T8I1W0</accession>
<sequence>MTPLTVPTGRLHTPGDLVAALPYLLGFHPVDSLVLVQLEAGAIARTLRVDLPAARNDRRAADELALPLRGRPGLRVVVLVIGGGRGDPPEELPREHLVACLEASLAHAGVPVTCAVWSPATAKGSPWLSYRDLGDSGSVPDPTTTAVAAEAVVRGFVTHRDRAALAATLAPDPEEALSRRSALLDQLVSAAGEHDHDDPATMFRRRELVRAQVAKAQHRTAPLTDPEVADLAYALSDLWVRDASMGDAIGPHAVGAERLWTELTRATPHPEMAEPATLLAFTAYVRGDGVLTRIALDRAQEAQPGHRLSVLLRAALDSGMPPSTVRNLAERAAAAPWLPTEADLAPEAADHP</sequence>
<gene>
    <name evidence="1" type="ORF">J7S33_08140</name>
</gene>
<name>A0A8T8I1W0_9PSEU</name>
<dbReference type="InterPro" id="IPR025447">
    <property type="entry name" value="DUF4192"/>
</dbReference>